<keyword evidence="4 7" id="KW-1133">Transmembrane helix</keyword>
<keyword evidence="5 7" id="KW-0472">Membrane</keyword>
<dbReference type="Gene3D" id="1.20.1250.20">
    <property type="entry name" value="MFS general substrate transporter like domains"/>
    <property type="match status" value="1"/>
</dbReference>
<feature type="transmembrane region" description="Helical" evidence="7">
    <location>
        <begin position="150"/>
        <end position="169"/>
    </location>
</feature>
<feature type="compositionally biased region" description="Basic and acidic residues" evidence="6">
    <location>
        <begin position="9"/>
        <end position="39"/>
    </location>
</feature>
<dbReference type="Pfam" id="PF07690">
    <property type="entry name" value="MFS_1"/>
    <property type="match status" value="1"/>
</dbReference>
<feature type="transmembrane region" description="Helical" evidence="7">
    <location>
        <begin position="296"/>
        <end position="314"/>
    </location>
</feature>
<feature type="transmembrane region" description="Helical" evidence="7">
    <location>
        <begin position="226"/>
        <end position="247"/>
    </location>
</feature>
<feature type="transmembrane region" description="Helical" evidence="7">
    <location>
        <begin position="52"/>
        <end position="78"/>
    </location>
</feature>
<evidence type="ECO:0000313" key="16">
    <source>
        <dbReference type="Proteomes" id="UP000034424"/>
    </source>
</evidence>
<evidence type="ECO:0000313" key="10">
    <source>
        <dbReference type="EMBL" id="KKG37732.1"/>
    </source>
</evidence>
<dbReference type="EMBL" id="JJPL01000154">
    <property type="protein sequence ID" value="KKG59525.1"/>
    <property type="molecule type" value="Genomic_DNA"/>
</dbReference>
<comment type="caution">
    <text evidence="9">The sequence shown here is derived from an EMBL/GenBank/DDBJ whole genome shotgun (WGS) entry which is preliminary data.</text>
</comment>
<evidence type="ECO:0000313" key="9">
    <source>
        <dbReference type="EMBL" id="KKG32599.1"/>
    </source>
</evidence>
<evidence type="ECO:0000313" key="13">
    <source>
        <dbReference type="Proteomes" id="UP000034227"/>
    </source>
</evidence>
<proteinExistence type="predicted"/>
<comment type="subcellular location">
    <subcellularLocation>
        <location evidence="1">Membrane</location>
        <topology evidence="1">Multi-pass membrane protein</topology>
    </subcellularLocation>
</comment>
<dbReference type="AlphaFoldDB" id="A0A0F8ER41"/>
<accession>A0A0F8ER41</accession>
<evidence type="ECO:0000256" key="1">
    <source>
        <dbReference type="ARBA" id="ARBA00004141"/>
    </source>
</evidence>
<dbReference type="Proteomes" id="UP000034227">
    <property type="component" value="Unassembled WGS sequence"/>
</dbReference>
<evidence type="ECO:0000256" key="5">
    <source>
        <dbReference type="ARBA" id="ARBA00023136"/>
    </source>
</evidence>
<gene>
    <name evidence="10" type="ORF">DU30_11795</name>
    <name evidence="9" type="ORF">DU52_08640</name>
    <name evidence="12" type="ORF">DU58_08490</name>
    <name evidence="11" type="ORF">DU67_09935</name>
</gene>
<dbReference type="PATRIC" id="fig|2209.49.peg.1807"/>
<feature type="transmembrane region" description="Helical" evidence="7">
    <location>
        <begin position="117"/>
        <end position="138"/>
    </location>
</feature>
<feature type="domain" description="Major facilitator superfamily (MFS) profile" evidence="8">
    <location>
        <begin position="51"/>
        <end position="473"/>
    </location>
</feature>
<keyword evidence="3 7" id="KW-0812">Transmembrane</keyword>
<evidence type="ECO:0000256" key="2">
    <source>
        <dbReference type="ARBA" id="ARBA00022448"/>
    </source>
</evidence>
<dbReference type="GO" id="GO:0022857">
    <property type="term" value="F:transmembrane transporter activity"/>
    <property type="evidence" value="ECO:0007669"/>
    <property type="project" value="InterPro"/>
</dbReference>
<dbReference type="InterPro" id="IPR011701">
    <property type="entry name" value="MFS"/>
</dbReference>
<dbReference type="InterPro" id="IPR020846">
    <property type="entry name" value="MFS_dom"/>
</dbReference>
<evidence type="ECO:0000313" key="11">
    <source>
        <dbReference type="EMBL" id="KKG59525.1"/>
    </source>
</evidence>
<feature type="transmembrane region" description="Helical" evidence="7">
    <location>
        <begin position="420"/>
        <end position="443"/>
    </location>
</feature>
<dbReference type="GO" id="GO:0016020">
    <property type="term" value="C:membrane"/>
    <property type="evidence" value="ECO:0007669"/>
    <property type="project" value="UniProtKB-SubCell"/>
</dbReference>
<evidence type="ECO:0000256" key="7">
    <source>
        <dbReference type="SAM" id="Phobius"/>
    </source>
</evidence>
<dbReference type="EMBL" id="JJQD01000213">
    <property type="protein sequence ID" value="KKH22811.1"/>
    <property type="molecule type" value="Genomic_DNA"/>
</dbReference>
<evidence type="ECO:0000256" key="3">
    <source>
        <dbReference type="ARBA" id="ARBA00022692"/>
    </source>
</evidence>
<protein>
    <submittedName>
        <fullName evidence="9">MFS transporter</fullName>
    </submittedName>
</protein>
<dbReference type="CDD" id="cd17330">
    <property type="entry name" value="MFS_SLC46_TetA_like"/>
    <property type="match status" value="1"/>
</dbReference>
<feature type="transmembrane region" description="Helical" evidence="7">
    <location>
        <begin position="334"/>
        <end position="351"/>
    </location>
</feature>
<feature type="region of interest" description="Disordered" evidence="6">
    <location>
        <begin position="1"/>
        <end position="42"/>
    </location>
</feature>
<dbReference type="Proteomes" id="UP000034424">
    <property type="component" value="Unassembled WGS sequence"/>
</dbReference>
<feature type="transmembrane region" description="Helical" evidence="7">
    <location>
        <begin position="202"/>
        <end position="220"/>
    </location>
</feature>
<dbReference type="PROSITE" id="PS50850">
    <property type="entry name" value="MFS"/>
    <property type="match status" value="1"/>
</dbReference>
<organism evidence="9 15">
    <name type="scientific">Methanosarcina mazei</name>
    <name type="common">Methanosarcina frisia</name>
    <dbReference type="NCBI Taxonomy" id="2209"/>
    <lineage>
        <taxon>Archaea</taxon>
        <taxon>Methanobacteriati</taxon>
        <taxon>Methanobacteriota</taxon>
        <taxon>Stenosarchaea group</taxon>
        <taxon>Methanomicrobia</taxon>
        <taxon>Methanosarcinales</taxon>
        <taxon>Methanosarcinaceae</taxon>
        <taxon>Methanosarcina</taxon>
    </lineage>
</organism>
<evidence type="ECO:0000313" key="15">
    <source>
        <dbReference type="Proteomes" id="UP000034399"/>
    </source>
</evidence>
<feature type="transmembrane region" description="Helical" evidence="7">
    <location>
        <begin position="363"/>
        <end position="381"/>
    </location>
</feature>
<reference evidence="13 14" key="1">
    <citation type="journal article" date="2015" name="ISME J.">
        <title>Genomic and phenotypic differentiation among Methanosarcina mazei populations from Columbia River sediment.</title>
        <authorList>
            <person name="Youngblut N.D."/>
            <person name="Wirth J.S."/>
            <person name="Henriksen J.R."/>
            <person name="Smith M."/>
            <person name="Simon H."/>
            <person name="Metcalf W.W."/>
            <person name="Whitaker R.J."/>
        </authorList>
    </citation>
    <scope>NUCLEOTIDE SEQUENCE [LARGE SCALE GENOMIC DNA]</scope>
    <source>
        <strain evidence="12 13">1.F.A.2.8</strain>
        <strain evidence="9 15">3.F.A.1A.1</strain>
        <strain evidence="10 14">3.F.A.1B.1</strain>
        <strain evidence="11 16">3.F.T.2.1</strain>
    </source>
</reference>
<evidence type="ECO:0000259" key="8">
    <source>
        <dbReference type="PROSITE" id="PS50850"/>
    </source>
</evidence>
<feature type="transmembrane region" description="Helical" evidence="7">
    <location>
        <begin position="387"/>
        <end position="408"/>
    </location>
</feature>
<feature type="transmembrane region" description="Helical" evidence="7">
    <location>
        <begin position="84"/>
        <end position="105"/>
    </location>
</feature>
<dbReference type="EMBL" id="JJPC01000015">
    <property type="protein sequence ID" value="KKG37732.1"/>
    <property type="molecule type" value="Genomic_DNA"/>
</dbReference>
<dbReference type="SUPFAM" id="SSF103473">
    <property type="entry name" value="MFS general substrate transporter"/>
    <property type="match status" value="1"/>
</dbReference>
<evidence type="ECO:0000256" key="4">
    <source>
        <dbReference type="ARBA" id="ARBA00022989"/>
    </source>
</evidence>
<dbReference type="PROSITE" id="PS00216">
    <property type="entry name" value="SUGAR_TRANSPORT_1"/>
    <property type="match status" value="1"/>
</dbReference>
<dbReference type="Proteomes" id="UP000034399">
    <property type="component" value="Unassembled WGS sequence"/>
</dbReference>
<dbReference type="InterPro" id="IPR036259">
    <property type="entry name" value="MFS_trans_sf"/>
</dbReference>
<evidence type="ECO:0000313" key="12">
    <source>
        <dbReference type="EMBL" id="KKH22811.1"/>
    </source>
</evidence>
<keyword evidence="2" id="KW-0813">Transport</keyword>
<feature type="transmembrane region" description="Helical" evidence="7">
    <location>
        <begin position="449"/>
        <end position="468"/>
    </location>
</feature>
<dbReference type="EMBL" id="JJPA01000128">
    <property type="protein sequence ID" value="KKG32599.1"/>
    <property type="molecule type" value="Genomic_DNA"/>
</dbReference>
<evidence type="ECO:0000256" key="6">
    <source>
        <dbReference type="SAM" id="MobiDB-lite"/>
    </source>
</evidence>
<dbReference type="Proteomes" id="UP000034298">
    <property type="component" value="Unassembled WGS sequence"/>
</dbReference>
<dbReference type="InterPro" id="IPR005829">
    <property type="entry name" value="Sugar_transporter_CS"/>
</dbReference>
<dbReference type="PANTHER" id="PTHR23504:SF15">
    <property type="entry name" value="MAJOR FACILITATOR SUPERFAMILY (MFS) PROFILE DOMAIN-CONTAINING PROTEIN"/>
    <property type="match status" value="1"/>
</dbReference>
<dbReference type="PANTHER" id="PTHR23504">
    <property type="entry name" value="MAJOR FACILITATOR SUPERFAMILY DOMAIN-CONTAINING PROTEIN 10"/>
    <property type="match status" value="1"/>
</dbReference>
<name>A0A0F8ER41_METMZ</name>
<sequence length="477" mass="52118">MNLKSCSIGERKIPEDSEEKASGNKSEDMETDKESRIHDNSPAPPIRENISLFPLLTVNFIGTLGFSIVLPFLVFLVNRLGGNAFIYGLASSMYPAFQLIGAPILGRWSDIYGRKRVLLLSQLGTLLSWIIFLIALFLPVVTLFKVDSEVLGTFAFTLPLAVLFFARAFDGLTGGNVSVANAYLADITEEKDRNRNFGKMSISSNLGFIVGPALAGLLSVTEYGEVTTVLGAVVISLIGTAIIVIYIPESKECSLDGPVDSGVIRKIFGYGIKECSTAREKPGKPSFREVLKLPNIPYMLGLYFLIFLGFNIFYTSFPLHAIAVLDWSIAEMGVYFTVLSGLLIIVQGSLLPRLSKRYSDASLIIFGSLMLGTNFLLLIPGNLFLTYLAAGFFALGDGLMWPSFLSLLSKIAGKNYQGTVQGFASSFGGLASITGLILGGLLYELFAGRAFLLAGMVIYTVFLLNFRLRRFEKELKY</sequence>
<evidence type="ECO:0000313" key="14">
    <source>
        <dbReference type="Proteomes" id="UP000034298"/>
    </source>
</evidence>